<organism evidence="1 2">
    <name type="scientific">Pseudomonas kairouanensis</name>
    <dbReference type="NCBI Taxonomy" id="2293832"/>
    <lineage>
        <taxon>Bacteria</taxon>
        <taxon>Pseudomonadati</taxon>
        <taxon>Pseudomonadota</taxon>
        <taxon>Gammaproteobacteria</taxon>
        <taxon>Pseudomonadales</taxon>
        <taxon>Pseudomonadaceae</taxon>
        <taxon>Pseudomonas</taxon>
    </lineage>
</organism>
<sequence length="172" mass="19601">MALVLNEAPLTKATQAYVIKNPNQVTNGFTINDDYMAAETLKLRDQEQIAELKNYVKNFDMTSINTQDLKKIGRALYENDIINIHAYRMFIEGNLAFDEKGKQTATHVEFNAIALFSERLQDYNDFLKKHPENATKENLEWRQGMIAANHAVGALSYFANSVRSDLSIHEKA</sequence>
<dbReference type="AlphaFoldDB" id="A0A4Z0ALT1"/>
<name>A0A4Z0ALT1_9PSED</name>
<dbReference type="Proteomes" id="UP000297391">
    <property type="component" value="Unassembled WGS sequence"/>
</dbReference>
<proteinExistence type="predicted"/>
<evidence type="ECO:0000313" key="1">
    <source>
        <dbReference type="EMBL" id="TFY87377.1"/>
    </source>
</evidence>
<keyword evidence="2" id="KW-1185">Reference proteome</keyword>
<accession>A0A4Z0ALT1</accession>
<protein>
    <submittedName>
        <fullName evidence="1">Uncharacterized protein</fullName>
    </submittedName>
</protein>
<comment type="caution">
    <text evidence="1">The sequence shown here is derived from an EMBL/GenBank/DDBJ whole genome shotgun (WGS) entry which is preliminary data.</text>
</comment>
<dbReference type="EMBL" id="QUZU01000024">
    <property type="protein sequence ID" value="TFY87377.1"/>
    <property type="molecule type" value="Genomic_DNA"/>
</dbReference>
<dbReference type="OrthoDB" id="7022702at2"/>
<gene>
    <name evidence="1" type="ORF">DYL59_18650</name>
</gene>
<reference evidence="1 2" key="1">
    <citation type="journal article" date="2019" name="Syst. Appl. Microbiol.">
        <title>New species of pathogenic Pseudomonas isolated from citrus in Tunisia: Proposal of Pseudomonas kairouanensis sp. nov. and Pseudomonas nabeulensis sp. nov.</title>
        <authorList>
            <person name="Oueslati M."/>
            <person name="Mulet M."/>
            <person name="Gomila M."/>
            <person name="Berge O."/>
            <person name="Hajlaoui M.R."/>
            <person name="Lalucat J."/>
            <person name="Sadfi-Zouaoui N."/>
            <person name="Garcia-Valdes E."/>
        </authorList>
    </citation>
    <scope>NUCLEOTIDE SEQUENCE [LARGE SCALE GENOMIC DNA]</scope>
    <source>
        <strain evidence="1 2">KC12</strain>
    </source>
</reference>
<evidence type="ECO:0000313" key="2">
    <source>
        <dbReference type="Proteomes" id="UP000297391"/>
    </source>
</evidence>
<dbReference type="RefSeq" id="WP_135290493.1">
    <property type="nucleotide sequence ID" value="NZ_QUZU01000024.1"/>
</dbReference>